<evidence type="ECO:0000313" key="8">
    <source>
        <dbReference type="EMBL" id="CAJ86193.1"/>
    </source>
</evidence>
<accession>Q259W8</accession>
<keyword evidence="2 5" id="KW-0479">Metal-binding</keyword>
<evidence type="ECO:0000256" key="6">
    <source>
        <dbReference type="SAM" id="MobiDB-lite"/>
    </source>
</evidence>
<dbReference type="GO" id="GO:0016491">
    <property type="term" value="F:oxidoreductase activity"/>
    <property type="evidence" value="ECO:0007669"/>
    <property type="project" value="UniProtKB-KW"/>
</dbReference>
<dbReference type="InterPro" id="IPR005123">
    <property type="entry name" value="Oxoglu/Fe-dep_dioxygenase_dom"/>
</dbReference>
<dbReference type="Pfam" id="PF14226">
    <property type="entry name" value="DIOX_N"/>
    <property type="match status" value="1"/>
</dbReference>
<comment type="similarity">
    <text evidence="1 5">Belongs to the iron/ascorbate-dependent oxidoreductase family.</text>
</comment>
<dbReference type="InterPro" id="IPR044861">
    <property type="entry name" value="IPNS-like_FE2OG_OXY"/>
</dbReference>
<feature type="domain" description="Fe2OG dioxygenase" evidence="7">
    <location>
        <begin position="126"/>
        <end position="227"/>
    </location>
</feature>
<keyword evidence="4 5" id="KW-0408">Iron</keyword>
<organism evidence="8">
    <name type="scientific">Oryza sativa</name>
    <name type="common">Rice</name>
    <dbReference type="NCBI Taxonomy" id="4530"/>
    <lineage>
        <taxon>Eukaryota</taxon>
        <taxon>Viridiplantae</taxon>
        <taxon>Streptophyta</taxon>
        <taxon>Embryophyta</taxon>
        <taxon>Tracheophyta</taxon>
        <taxon>Spermatophyta</taxon>
        <taxon>Magnoliopsida</taxon>
        <taxon>Liliopsida</taxon>
        <taxon>Poales</taxon>
        <taxon>Poaceae</taxon>
        <taxon>BOP clade</taxon>
        <taxon>Oryzoideae</taxon>
        <taxon>Oryzeae</taxon>
        <taxon>Oryzinae</taxon>
        <taxon>Oryza</taxon>
    </lineage>
</organism>
<feature type="region of interest" description="Disordered" evidence="6">
    <location>
        <begin position="1"/>
        <end position="21"/>
    </location>
</feature>
<evidence type="ECO:0000256" key="2">
    <source>
        <dbReference type="ARBA" id="ARBA00022723"/>
    </source>
</evidence>
<protein>
    <submittedName>
        <fullName evidence="8">B0811B10.2 protein</fullName>
    </submittedName>
</protein>
<feature type="compositionally biased region" description="Polar residues" evidence="6">
    <location>
        <begin position="1"/>
        <end position="15"/>
    </location>
</feature>
<evidence type="ECO:0000256" key="5">
    <source>
        <dbReference type="RuleBase" id="RU003682"/>
    </source>
</evidence>
<sequence>MSDTSKGIPQEQLPSQELHPPPMPVINLGHLSLDDPTVRSRVVNDIAKACRDLGYFQVISHGISQSVMDGAIEAASEFFKLPNEIKKEEYMAKYAVEVRVVALKLMEAILEGLGIGKEYMQEKFEEGLQLLSVNCYPKVSQSDTSIGLAAHSDYGLLTILLTSCQGLEVVDRSSNSWKVVQQLPHALHVHVGDHMEVLSNGRIKTVVHRAVLNPQEARISLASIHGFALHEKVSSAKELVDEENPQKYKESSFNDFLEHLTANMDNRQRNFLESLRM</sequence>
<dbReference type="InterPro" id="IPR027443">
    <property type="entry name" value="IPNS-like_sf"/>
</dbReference>
<evidence type="ECO:0000256" key="4">
    <source>
        <dbReference type="ARBA" id="ARBA00023004"/>
    </source>
</evidence>
<reference evidence="8" key="1">
    <citation type="journal article" date="2002" name="Nature">
        <title>Sequence and analysis of rice chromosome 4.</title>
        <authorList>
            <person name="Feng Q."/>
            <person name="Zhang Y."/>
            <person name="Hao P."/>
            <person name="Wang S."/>
            <person name="Fu G."/>
            <person name="Huang Y."/>
            <person name="Li Y."/>
            <person name="Zhu J."/>
            <person name="Liu Y."/>
            <person name="Hu X."/>
            <person name="Jia P."/>
            <person name="Zhang Y."/>
            <person name="Zhao Q."/>
            <person name="Ying K."/>
            <person name="Yu S."/>
            <person name="Tang Y."/>
            <person name="Weng Q."/>
            <person name="Zhang L."/>
            <person name="Lu Y."/>
            <person name="Mu J."/>
            <person name="Lu Y."/>
            <person name="Zhang L.S."/>
            <person name="Yu Z."/>
            <person name="Fan D."/>
            <person name="Liu X."/>
            <person name="Lu T."/>
            <person name="Li C."/>
            <person name="Wu Y."/>
            <person name="Sun T."/>
            <person name="Lei H."/>
            <person name="Li T."/>
            <person name="Hu H."/>
            <person name="Guan J."/>
            <person name="Wu M."/>
            <person name="Zhang R."/>
            <person name="Zhou B."/>
            <person name="Chen Z."/>
            <person name="Chen L."/>
            <person name="Jin Z."/>
            <person name="Wang R."/>
            <person name="Yin H."/>
            <person name="Cai Z."/>
            <person name="Ren S."/>
            <person name="Lv G."/>
            <person name="Gu W."/>
            <person name="Zhu G."/>
            <person name="Tu Y."/>
            <person name="Jia J."/>
            <person name="Zhang Y."/>
            <person name="Chen J."/>
            <person name="Kang H."/>
            <person name="Chen X."/>
            <person name="Shao C."/>
            <person name="Sun Y."/>
            <person name="Hu Q."/>
            <person name="Zhang X."/>
            <person name="Zhang W."/>
            <person name="Wang L."/>
            <person name="Ding C."/>
            <person name="Sheng H."/>
            <person name="Gu J."/>
            <person name="Chen S."/>
            <person name="Ni L."/>
            <person name="Zhu F."/>
            <person name="Chen W."/>
            <person name="Lan L."/>
            <person name="Lai Y."/>
            <person name="Cheng Z."/>
            <person name="Gu M."/>
            <person name="Jiang J."/>
            <person name="Li J."/>
            <person name="Hong G."/>
            <person name="Xue Y."/>
            <person name="Han B."/>
        </authorList>
    </citation>
    <scope>NUCLEOTIDE SEQUENCE</scope>
</reference>
<evidence type="ECO:0000256" key="1">
    <source>
        <dbReference type="ARBA" id="ARBA00008056"/>
    </source>
</evidence>
<dbReference type="InterPro" id="IPR026992">
    <property type="entry name" value="DIOX_N"/>
</dbReference>
<dbReference type="PANTHER" id="PTHR47991">
    <property type="entry name" value="OXOGLUTARATE/IRON-DEPENDENT DIOXYGENASE"/>
    <property type="match status" value="1"/>
</dbReference>
<evidence type="ECO:0000259" key="7">
    <source>
        <dbReference type="PROSITE" id="PS51471"/>
    </source>
</evidence>
<gene>
    <name evidence="8" type="primary">B0811B10.2</name>
</gene>
<proteinExistence type="inferred from homology"/>
<dbReference type="SUPFAM" id="SSF51197">
    <property type="entry name" value="Clavaminate synthase-like"/>
    <property type="match status" value="1"/>
</dbReference>
<evidence type="ECO:0000256" key="3">
    <source>
        <dbReference type="ARBA" id="ARBA00023002"/>
    </source>
</evidence>
<name>Q259W8_ORYSA</name>
<dbReference type="Gene3D" id="2.60.120.330">
    <property type="entry name" value="B-lactam Antibiotic, Isopenicillin N Synthase, Chain"/>
    <property type="match status" value="2"/>
</dbReference>
<dbReference type="PROSITE" id="PS51471">
    <property type="entry name" value="FE2OG_OXY"/>
    <property type="match status" value="1"/>
</dbReference>
<dbReference type="EMBL" id="AL732340">
    <property type="protein sequence ID" value="CAJ86193.1"/>
    <property type="molecule type" value="Genomic_DNA"/>
</dbReference>
<dbReference type="GO" id="GO:0046872">
    <property type="term" value="F:metal ion binding"/>
    <property type="evidence" value="ECO:0007669"/>
    <property type="project" value="UniProtKB-KW"/>
</dbReference>
<keyword evidence="3 5" id="KW-0560">Oxidoreductase</keyword>
<reference evidence="8" key="2">
    <citation type="submission" date="2002-05" db="EMBL/GenBank/DDBJ databases">
        <title>Chromosome-wide comparison between domesticated rice subspecies indica and japonica.</title>
        <authorList>
            <person name="Han B."/>
        </authorList>
    </citation>
    <scope>NUCLEOTIDE SEQUENCE</scope>
</reference>
<dbReference type="InterPro" id="IPR050295">
    <property type="entry name" value="Plant_2OG-oxidoreductases"/>
</dbReference>
<dbReference type="Pfam" id="PF03171">
    <property type="entry name" value="2OG-FeII_Oxy"/>
    <property type="match status" value="1"/>
</dbReference>
<dbReference type="AlphaFoldDB" id="Q259W8"/>